<dbReference type="SUPFAM" id="SSF53850">
    <property type="entry name" value="Periplasmic binding protein-like II"/>
    <property type="match status" value="1"/>
</dbReference>
<accession>A0A934N8B3</accession>
<evidence type="ECO:0000313" key="3">
    <source>
        <dbReference type="Proteomes" id="UP000628710"/>
    </source>
</evidence>
<dbReference type="Gene3D" id="3.40.190.10">
    <property type="entry name" value="Periplasmic binding protein-like II"/>
    <property type="match status" value="2"/>
</dbReference>
<protein>
    <submittedName>
        <fullName evidence="2">Substrate-binding domain-containing protein</fullName>
    </submittedName>
</protein>
<dbReference type="InterPro" id="IPR052738">
    <property type="entry name" value="ABC-Tungstate_binding"/>
</dbReference>
<dbReference type="AlphaFoldDB" id="A0A934N8B3"/>
<dbReference type="RefSeq" id="WP_199470301.1">
    <property type="nucleotide sequence ID" value="NZ_JAEMNX010000035.1"/>
</dbReference>
<dbReference type="InterPro" id="IPR024370">
    <property type="entry name" value="PBP_domain"/>
</dbReference>
<dbReference type="Pfam" id="PF12849">
    <property type="entry name" value="PBP_like_2"/>
    <property type="match status" value="1"/>
</dbReference>
<proteinExistence type="predicted"/>
<sequence>MFKILILILILIWNHPAYSKSITFGVTTTQEASGIAKELRRRLASNFPEHTFNYSVAGSSSTLRILNDTIIDFAITHNPEKEEEMVADDPLLKRVPLFTNDFALVGPSMIIEECEGIRSCLSKIHHEQFEFLSRGDKSGTHMYELKQWEQLDIDPKNNEGYFSAIGGAANTIRICEIKKCFLIIDTSSFEKINSKKLIVISKDLKSNIYSLIYKIEKENNYLLPILKWIKLNLPKISIKFGYLSNQDSEKILNAKPK</sequence>
<organism evidence="2 3">
    <name type="scientific">Marinomonas transparens</name>
    <dbReference type="NCBI Taxonomy" id="2795388"/>
    <lineage>
        <taxon>Bacteria</taxon>
        <taxon>Pseudomonadati</taxon>
        <taxon>Pseudomonadota</taxon>
        <taxon>Gammaproteobacteria</taxon>
        <taxon>Oceanospirillales</taxon>
        <taxon>Oceanospirillaceae</taxon>
        <taxon>Marinomonas</taxon>
    </lineage>
</organism>
<dbReference type="PANTHER" id="PTHR37945">
    <property type="entry name" value="EXTRACELLULAR TUNGSTATE BINDING PROTEIN"/>
    <property type="match status" value="1"/>
</dbReference>
<evidence type="ECO:0000313" key="2">
    <source>
        <dbReference type="EMBL" id="MBJ7539906.1"/>
    </source>
</evidence>
<name>A0A934N8B3_9GAMM</name>
<dbReference type="EMBL" id="JAEMNX010000035">
    <property type="protein sequence ID" value="MBJ7539906.1"/>
    <property type="molecule type" value="Genomic_DNA"/>
</dbReference>
<comment type="caution">
    <text evidence="2">The sequence shown here is derived from an EMBL/GenBank/DDBJ whole genome shotgun (WGS) entry which is preliminary data.</text>
</comment>
<evidence type="ECO:0000259" key="1">
    <source>
        <dbReference type="Pfam" id="PF12849"/>
    </source>
</evidence>
<dbReference type="PANTHER" id="PTHR37945:SF1">
    <property type="entry name" value="EXTRACELLULAR TUNGSTATE BINDING PROTEIN"/>
    <property type="match status" value="1"/>
</dbReference>
<keyword evidence="3" id="KW-1185">Reference proteome</keyword>
<feature type="domain" description="PBP" evidence="1">
    <location>
        <begin position="24"/>
        <end position="178"/>
    </location>
</feature>
<dbReference type="Proteomes" id="UP000628710">
    <property type="component" value="Unassembled WGS sequence"/>
</dbReference>
<reference evidence="2" key="1">
    <citation type="submission" date="2020-12" db="EMBL/GenBank/DDBJ databases">
        <title>Marinomonas arctica sp. nov., a psychrotolerant bacterium isolated from the Arctic.</title>
        <authorList>
            <person name="Zhang Y."/>
        </authorList>
    </citation>
    <scope>NUCLEOTIDE SEQUENCE</scope>
    <source>
        <strain evidence="2">C1424</strain>
    </source>
</reference>
<gene>
    <name evidence="2" type="ORF">I8J31_19725</name>
</gene>